<dbReference type="EMBL" id="LAZR01057240">
    <property type="protein sequence ID" value="KKK72472.1"/>
    <property type="molecule type" value="Genomic_DNA"/>
</dbReference>
<evidence type="ECO:0000313" key="1">
    <source>
        <dbReference type="EMBL" id="KKK72472.1"/>
    </source>
</evidence>
<proteinExistence type="predicted"/>
<accession>A0A0F8XTP6</accession>
<gene>
    <name evidence="1" type="ORF">LCGC14_2903530</name>
</gene>
<protein>
    <submittedName>
        <fullName evidence="1">Uncharacterized protein</fullName>
    </submittedName>
</protein>
<dbReference type="AlphaFoldDB" id="A0A0F8XTP6"/>
<comment type="caution">
    <text evidence="1">The sequence shown here is derived from an EMBL/GenBank/DDBJ whole genome shotgun (WGS) entry which is preliminary data.</text>
</comment>
<organism evidence="1">
    <name type="scientific">marine sediment metagenome</name>
    <dbReference type="NCBI Taxonomy" id="412755"/>
    <lineage>
        <taxon>unclassified sequences</taxon>
        <taxon>metagenomes</taxon>
        <taxon>ecological metagenomes</taxon>
    </lineage>
</organism>
<reference evidence="1" key="1">
    <citation type="journal article" date="2015" name="Nature">
        <title>Complex archaea that bridge the gap between prokaryotes and eukaryotes.</title>
        <authorList>
            <person name="Spang A."/>
            <person name="Saw J.H."/>
            <person name="Jorgensen S.L."/>
            <person name="Zaremba-Niedzwiedzka K."/>
            <person name="Martijn J."/>
            <person name="Lind A.E."/>
            <person name="van Eijk R."/>
            <person name="Schleper C."/>
            <person name="Guy L."/>
            <person name="Ettema T.J."/>
        </authorList>
    </citation>
    <scope>NUCLEOTIDE SEQUENCE</scope>
</reference>
<feature type="non-terminal residue" evidence="1">
    <location>
        <position position="1"/>
    </location>
</feature>
<sequence length="347" mass="41478">NLCDIDKFKEFRQESFFKNYIKSIKFIPAFQKFGFSQYYLYIHPIDMDAINLNELLSNTFQTIKYPTCFDNSNSFLIKCIIPNNSSNTVETYFSQLIKKRHVIREYCLFSIKRVYSLFQFSSNLNAEGWNYNKDEFKKYLQTVLFNPDYNIPIPKLKEFNINKDSSFFFTPKSPEYKSLAQIYNWRSIDIKSYLGSRNFTIINAIKDLLQKNLIFPYLSLKNLKLHTKIVIILPNIRQEHIEKLINIFSFFNYGFIYEIEGEYYIHGFPQEVNFQNGLMIKLYLPKTELHEFERLFDLIFEYLEIKDYLILNNLISGKELIKSTFGNLDFLKDHNPLKNSTKKVKTE</sequence>
<name>A0A0F8XTP6_9ZZZZ</name>